<organism evidence="2">
    <name type="scientific">Arundo donax</name>
    <name type="common">Giant reed</name>
    <name type="synonym">Donax arundinaceus</name>
    <dbReference type="NCBI Taxonomy" id="35708"/>
    <lineage>
        <taxon>Eukaryota</taxon>
        <taxon>Viridiplantae</taxon>
        <taxon>Streptophyta</taxon>
        <taxon>Embryophyta</taxon>
        <taxon>Tracheophyta</taxon>
        <taxon>Spermatophyta</taxon>
        <taxon>Magnoliopsida</taxon>
        <taxon>Liliopsida</taxon>
        <taxon>Poales</taxon>
        <taxon>Poaceae</taxon>
        <taxon>PACMAD clade</taxon>
        <taxon>Arundinoideae</taxon>
        <taxon>Arundineae</taxon>
        <taxon>Arundo</taxon>
    </lineage>
</organism>
<accession>A0A0A8YF84</accession>
<name>A0A0A8YF84_ARUDO</name>
<reference evidence="2" key="2">
    <citation type="journal article" date="2015" name="Data Brief">
        <title>Shoot transcriptome of the giant reed, Arundo donax.</title>
        <authorList>
            <person name="Barrero R.A."/>
            <person name="Guerrero F.D."/>
            <person name="Moolhuijzen P."/>
            <person name="Goolsby J.A."/>
            <person name="Tidwell J."/>
            <person name="Bellgard S.E."/>
            <person name="Bellgard M.I."/>
        </authorList>
    </citation>
    <scope>NUCLEOTIDE SEQUENCE</scope>
    <source>
        <tissue evidence="2">Shoot tissue taken approximately 20 cm above the soil surface</tissue>
    </source>
</reference>
<feature type="compositionally biased region" description="Basic residues" evidence="1">
    <location>
        <begin position="113"/>
        <end position="124"/>
    </location>
</feature>
<protein>
    <submittedName>
        <fullName evidence="2">Uncharacterized protein</fullName>
    </submittedName>
</protein>
<evidence type="ECO:0000256" key="1">
    <source>
        <dbReference type="SAM" id="MobiDB-lite"/>
    </source>
</evidence>
<feature type="region of interest" description="Disordered" evidence="1">
    <location>
        <begin position="1"/>
        <end position="41"/>
    </location>
</feature>
<feature type="region of interest" description="Disordered" evidence="1">
    <location>
        <begin position="113"/>
        <end position="136"/>
    </location>
</feature>
<dbReference type="EMBL" id="GBRH01273985">
    <property type="protein sequence ID" value="JAD23910.1"/>
    <property type="molecule type" value="Transcribed_RNA"/>
</dbReference>
<sequence length="183" mass="19310">MWSGERGLHLHVSRASSSSLEERNSLKKPLPRSAWPSMKSSTALPAKATSVGDDDAVQDQGLVAAGLGILLAPAVDSKGTIHRRLPSLAVDGTLYPAPALGCRSSRAILGHRHLPRHRRSRPKTSRSTLCPDAGGAAQLTPSTSIEVATAVRRASGCTAASTMTWSVLAQEIEKGKGAPKRRH</sequence>
<evidence type="ECO:0000313" key="2">
    <source>
        <dbReference type="EMBL" id="JAD23910.1"/>
    </source>
</evidence>
<reference evidence="2" key="1">
    <citation type="submission" date="2014-09" db="EMBL/GenBank/DDBJ databases">
        <authorList>
            <person name="Magalhaes I.L.F."/>
            <person name="Oliveira U."/>
            <person name="Santos F.R."/>
            <person name="Vidigal T.H.D.A."/>
            <person name="Brescovit A.D."/>
            <person name="Santos A.J."/>
        </authorList>
    </citation>
    <scope>NUCLEOTIDE SEQUENCE</scope>
    <source>
        <tissue evidence="2">Shoot tissue taken approximately 20 cm above the soil surface</tissue>
    </source>
</reference>
<proteinExistence type="predicted"/>
<dbReference type="AlphaFoldDB" id="A0A0A8YF84"/>